<dbReference type="SUPFAM" id="SSF88713">
    <property type="entry name" value="Glycoside hydrolase/deacetylase"/>
    <property type="match status" value="1"/>
</dbReference>
<evidence type="ECO:0000256" key="10">
    <source>
        <dbReference type="ARBA" id="ARBA00023288"/>
    </source>
</evidence>
<evidence type="ECO:0000256" key="8">
    <source>
        <dbReference type="ARBA" id="ARBA00023136"/>
    </source>
</evidence>
<comment type="subcellular location">
    <subcellularLocation>
        <location evidence="2">Cell membrane</location>
        <topology evidence="2">Lipid-anchor</topology>
        <topology evidence="2">GPI-anchor</topology>
    </subcellularLocation>
</comment>
<reference evidence="15 16" key="1">
    <citation type="journal article" date="2010" name="Proc. Natl. Acad. Sci. U.S.A.">
        <title>Insights into evolution of multicellular fungi from the assembled chromosomes of the mushroom Coprinopsis cinerea (Coprinus cinereus).</title>
        <authorList>
            <person name="Stajich J.E."/>
            <person name="Wilke S.K."/>
            <person name="Ahren D."/>
            <person name="Au C.H."/>
            <person name="Birren B.W."/>
            <person name="Borodovsky M."/>
            <person name="Burns C."/>
            <person name="Canback B."/>
            <person name="Casselton L.A."/>
            <person name="Cheng C.K."/>
            <person name="Deng J."/>
            <person name="Dietrich F.S."/>
            <person name="Fargo D.C."/>
            <person name="Farman M.L."/>
            <person name="Gathman A.C."/>
            <person name="Goldberg J."/>
            <person name="Guigo R."/>
            <person name="Hoegger P.J."/>
            <person name="Hooker J.B."/>
            <person name="Huggins A."/>
            <person name="James T.Y."/>
            <person name="Kamada T."/>
            <person name="Kilaru S."/>
            <person name="Kodira C."/>
            <person name="Kues U."/>
            <person name="Kupfer D."/>
            <person name="Kwan H.S."/>
            <person name="Lomsadze A."/>
            <person name="Li W."/>
            <person name="Lilly W.W."/>
            <person name="Ma L.J."/>
            <person name="Mackey A.J."/>
            <person name="Manning G."/>
            <person name="Martin F."/>
            <person name="Muraguchi H."/>
            <person name="Natvig D.O."/>
            <person name="Palmerini H."/>
            <person name="Ramesh M.A."/>
            <person name="Rehmeyer C.J."/>
            <person name="Roe B.A."/>
            <person name="Shenoy N."/>
            <person name="Stanke M."/>
            <person name="Ter-Hovhannisyan V."/>
            <person name="Tunlid A."/>
            <person name="Velagapudi R."/>
            <person name="Vision T.J."/>
            <person name="Zeng Q."/>
            <person name="Zolan M.E."/>
            <person name="Pukkila P.J."/>
        </authorList>
    </citation>
    <scope>NUCLEOTIDE SEQUENCE [LARGE SCALE GENOMIC DNA]</scope>
    <source>
        <strain evidence="16">Okayama-7 / 130 / ATCC MYA-4618 / FGSC 9003</strain>
    </source>
</reference>
<evidence type="ECO:0000256" key="5">
    <source>
        <dbReference type="ARBA" id="ARBA00022723"/>
    </source>
</evidence>
<dbReference type="GO" id="GO:0005886">
    <property type="term" value="C:plasma membrane"/>
    <property type="evidence" value="ECO:0007669"/>
    <property type="project" value="UniProtKB-SubCell"/>
</dbReference>
<dbReference type="KEGG" id="cci:CC1G_12897"/>
<name>A8NAS0_COPC7</name>
<dbReference type="Proteomes" id="UP000001861">
    <property type="component" value="Unassembled WGS sequence"/>
</dbReference>
<sequence>MARPRSKFGQCGGQGWSGSTSCVSGYTCTVLNDWYHQCLPGSNNPAPPVTTQPPPVVTPPPPAATTTPNNPAPTQGGTELPFGTLVTGCSVPNTIAITFDDGPYTWTSGLIDSLDRAGVKATFFVVGRMYGCIYDYADVLKKAYNSGHQIASHTWSHANLSGQSESNVRNEMTRLETALQKILGIRPKWFRPPYGAQNQNLLNIMRSLRYKTVTWNLDTEDWNNVSVQTSQAKFNALNNNRDPKIIPLAHDALQSTAQQLGPWIANWANQRGLKAVTLSECLGEPIPGGQYDIVGQPTPRDNTWTC</sequence>
<feature type="region of interest" description="Disordered" evidence="12">
    <location>
        <begin position="45"/>
        <end position="74"/>
    </location>
</feature>
<dbReference type="GO" id="GO:0098552">
    <property type="term" value="C:side of membrane"/>
    <property type="evidence" value="ECO:0007669"/>
    <property type="project" value="UniProtKB-KW"/>
</dbReference>
<dbReference type="GO" id="GO:0071555">
    <property type="term" value="P:cell wall organization"/>
    <property type="evidence" value="ECO:0007669"/>
    <property type="project" value="UniProtKB-KW"/>
</dbReference>
<dbReference type="InterPro" id="IPR002509">
    <property type="entry name" value="NODB_dom"/>
</dbReference>
<gene>
    <name evidence="15" type="ORF">CC1G_12897</name>
</gene>
<dbReference type="PANTHER" id="PTHR46471:SF9">
    <property type="entry name" value="CHITIN DEACETYLASE"/>
    <property type="match status" value="1"/>
</dbReference>
<proteinExistence type="predicted"/>
<evidence type="ECO:0000259" key="14">
    <source>
        <dbReference type="PROSITE" id="PS51677"/>
    </source>
</evidence>
<dbReference type="GO" id="GO:0005576">
    <property type="term" value="C:extracellular region"/>
    <property type="evidence" value="ECO:0007669"/>
    <property type="project" value="InterPro"/>
</dbReference>
<dbReference type="InParanoid" id="A8NAS0"/>
<dbReference type="GO" id="GO:0030248">
    <property type="term" value="F:cellulose binding"/>
    <property type="evidence" value="ECO:0007669"/>
    <property type="project" value="InterPro"/>
</dbReference>
<dbReference type="SMART" id="SM00236">
    <property type="entry name" value="fCBD"/>
    <property type="match status" value="1"/>
</dbReference>
<keyword evidence="5" id="KW-0479">Metal-binding</keyword>
<comment type="caution">
    <text evidence="15">The sequence shown here is derived from an EMBL/GenBank/DDBJ whole genome shotgun (WGS) entry which is preliminary data.</text>
</comment>
<evidence type="ECO:0000256" key="11">
    <source>
        <dbReference type="ARBA" id="ARBA00023316"/>
    </source>
</evidence>
<dbReference type="eggNOG" id="ENOG502QX78">
    <property type="taxonomic scope" value="Eukaryota"/>
</dbReference>
<dbReference type="GO" id="GO:0005975">
    <property type="term" value="P:carbohydrate metabolic process"/>
    <property type="evidence" value="ECO:0007669"/>
    <property type="project" value="InterPro"/>
</dbReference>
<dbReference type="CDD" id="cd10951">
    <property type="entry name" value="CE4_ClCDA_like"/>
    <property type="match status" value="1"/>
</dbReference>
<accession>A8NAS0</accession>
<keyword evidence="10" id="KW-0449">Lipoprotein</keyword>
<keyword evidence="16" id="KW-1185">Reference proteome</keyword>
<dbReference type="Pfam" id="PF00734">
    <property type="entry name" value="CBM_1"/>
    <property type="match status" value="1"/>
</dbReference>
<evidence type="ECO:0000256" key="3">
    <source>
        <dbReference type="ARBA" id="ARBA00022475"/>
    </source>
</evidence>
<evidence type="ECO:0000256" key="4">
    <source>
        <dbReference type="ARBA" id="ARBA00022622"/>
    </source>
</evidence>
<feature type="compositionally biased region" description="Low complexity" evidence="12">
    <location>
        <begin position="64"/>
        <end position="74"/>
    </location>
</feature>
<dbReference type="RefSeq" id="XP_001831922.2">
    <property type="nucleotide sequence ID" value="XM_001831870.2"/>
</dbReference>
<keyword evidence="6" id="KW-0732">Signal</keyword>
<dbReference type="InterPro" id="IPR035971">
    <property type="entry name" value="CBD_sf"/>
</dbReference>
<keyword evidence="7" id="KW-0378">Hydrolase</keyword>
<dbReference type="PROSITE" id="PS51677">
    <property type="entry name" value="NODB"/>
    <property type="match status" value="1"/>
</dbReference>
<evidence type="ECO:0000256" key="12">
    <source>
        <dbReference type="SAM" id="MobiDB-lite"/>
    </source>
</evidence>
<keyword evidence="11" id="KW-0961">Cell wall biogenesis/degradation</keyword>
<organism evidence="15 16">
    <name type="scientific">Coprinopsis cinerea (strain Okayama-7 / 130 / ATCC MYA-4618 / FGSC 9003)</name>
    <name type="common">Inky cap fungus</name>
    <name type="synonym">Hormographiella aspergillata</name>
    <dbReference type="NCBI Taxonomy" id="240176"/>
    <lineage>
        <taxon>Eukaryota</taxon>
        <taxon>Fungi</taxon>
        <taxon>Dikarya</taxon>
        <taxon>Basidiomycota</taxon>
        <taxon>Agaricomycotina</taxon>
        <taxon>Agaricomycetes</taxon>
        <taxon>Agaricomycetidae</taxon>
        <taxon>Agaricales</taxon>
        <taxon>Agaricineae</taxon>
        <taxon>Psathyrellaceae</taxon>
        <taxon>Coprinopsis</taxon>
    </lineage>
</organism>
<dbReference type="HOGENOM" id="CLU_021264_11_2_1"/>
<keyword evidence="8" id="KW-0472">Membrane</keyword>
<evidence type="ECO:0000256" key="9">
    <source>
        <dbReference type="ARBA" id="ARBA00023277"/>
    </source>
</evidence>
<keyword evidence="4" id="KW-0325">Glycoprotein</keyword>
<evidence type="ECO:0000313" key="16">
    <source>
        <dbReference type="Proteomes" id="UP000001861"/>
    </source>
</evidence>
<evidence type="ECO:0000259" key="13">
    <source>
        <dbReference type="PROSITE" id="PS51164"/>
    </source>
</evidence>
<keyword evidence="9" id="KW-0119">Carbohydrate metabolism</keyword>
<dbReference type="SUPFAM" id="SSF57180">
    <property type="entry name" value="Cellulose-binding domain"/>
    <property type="match status" value="1"/>
</dbReference>
<evidence type="ECO:0000256" key="7">
    <source>
        <dbReference type="ARBA" id="ARBA00022801"/>
    </source>
</evidence>
<dbReference type="PROSITE" id="PS00562">
    <property type="entry name" value="CBM1_1"/>
    <property type="match status" value="1"/>
</dbReference>
<feature type="domain" description="NodB homology" evidence="14">
    <location>
        <begin position="93"/>
        <end position="276"/>
    </location>
</feature>
<keyword evidence="4" id="KW-0336">GPI-anchor</keyword>
<protein>
    <submittedName>
        <fullName evidence="15">Carbohydrate deacetylase</fullName>
    </submittedName>
</protein>
<dbReference type="Gene3D" id="3.20.20.370">
    <property type="entry name" value="Glycoside hydrolase/deacetylase"/>
    <property type="match status" value="1"/>
</dbReference>
<feature type="compositionally biased region" description="Pro residues" evidence="12">
    <location>
        <begin position="45"/>
        <end position="63"/>
    </location>
</feature>
<evidence type="ECO:0000256" key="6">
    <source>
        <dbReference type="ARBA" id="ARBA00022729"/>
    </source>
</evidence>
<feature type="domain" description="CBM1" evidence="13">
    <location>
        <begin position="3"/>
        <end position="39"/>
    </location>
</feature>
<dbReference type="GO" id="GO:0046872">
    <property type="term" value="F:metal ion binding"/>
    <property type="evidence" value="ECO:0007669"/>
    <property type="project" value="UniProtKB-KW"/>
</dbReference>
<comment type="cofactor">
    <cofactor evidence="1">
        <name>Co(2+)</name>
        <dbReference type="ChEBI" id="CHEBI:48828"/>
    </cofactor>
</comment>
<dbReference type="InterPro" id="IPR011330">
    <property type="entry name" value="Glyco_hydro/deAcase_b/a-brl"/>
</dbReference>
<evidence type="ECO:0000256" key="1">
    <source>
        <dbReference type="ARBA" id="ARBA00001941"/>
    </source>
</evidence>
<dbReference type="GeneID" id="6008401"/>
<dbReference type="OrthoDB" id="2125469at2759"/>
<evidence type="ECO:0000313" key="15">
    <source>
        <dbReference type="EMBL" id="EAU89893.2"/>
    </source>
</evidence>
<evidence type="ECO:0000256" key="2">
    <source>
        <dbReference type="ARBA" id="ARBA00004609"/>
    </source>
</evidence>
<dbReference type="EMBL" id="AACS02000007">
    <property type="protein sequence ID" value="EAU89893.2"/>
    <property type="molecule type" value="Genomic_DNA"/>
</dbReference>
<dbReference type="Pfam" id="PF01522">
    <property type="entry name" value="Polysacc_deac_1"/>
    <property type="match status" value="1"/>
</dbReference>
<dbReference type="AlphaFoldDB" id="A8NAS0"/>
<keyword evidence="3" id="KW-1003">Cell membrane</keyword>
<dbReference type="PANTHER" id="PTHR46471">
    <property type="entry name" value="CHITIN DEACETYLASE"/>
    <property type="match status" value="1"/>
</dbReference>
<dbReference type="PROSITE" id="PS51257">
    <property type="entry name" value="PROKAR_LIPOPROTEIN"/>
    <property type="match status" value="1"/>
</dbReference>
<dbReference type="PROSITE" id="PS51164">
    <property type="entry name" value="CBM1_2"/>
    <property type="match status" value="1"/>
</dbReference>
<dbReference type="GO" id="GO:0016810">
    <property type="term" value="F:hydrolase activity, acting on carbon-nitrogen (but not peptide) bonds"/>
    <property type="evidence" value="ECO:0007669"/>
    <property type="project" value="InterPro"/>
</dbReference>
<dbReference type="InterPro" id="IPR000254">
    <property type="entry name" value="CBD"/>
</dbReference>
<dbReference type="VEuPathDB" id="FungiDB:CC1G_12897"/>